<evidence type="ECO:0000256" key="6">
    <source>
        <dbReference type="ARBA" id="ARBA00023163"/>
    </source>
</evidence>
<dbReference type="OrthoDB" id="2112800at2"/>
<keyword evidence="11" id="KW-1185">Reference proteome</keyword>
<dbReference type="InterPro" id="IPR035890">
    <property type="entry name" value="Anti-sigma-28_factor_FlgM_sf"/>
</dbReference>
<dbReference type="SUPFAM" id="SSF101498">
    <property type="entry name" value="Anti-sigma factor FlgM"/>
    <property type="match status" value="1"/>
</dbReference>
<keyword evidence="8" id="KW-0282">Flagellum</keyword>
<keyword evidence="8" id="KW-0969">Cilium</keyword>
<organism evidence="8 10">
    <name type="scientific">Clostridium septicum</name>
    <dbReference type="NCBI Taxonomy" id="1504"/>
    <lineage>
        <taxon>Bacteria</taxon>
        <taxon>Bacillati</taxon>
        <taxon>Bacillota</taxon>
        <taxon>Clostridia</taxon>
        <taxon>Eubacteriales</taxon>
        <taxon>Clostridiaceae</taxon>
        <taxon>Clostridium</taxon>
    </lineage>
</organism>
<evidence type="ECO:0000256" key="5">
    <source>
        <dbReference type="ARBA" id="ARBA00023015"/>
    </source>
</evidence>
<name>A0A9N7PKF5_CLOSE</name>
<dbReference type="GO" id="GO:0044781">
    <property type="term" value="P:bacterial-type flagellum organization"/>
    <property type="evidence" value="ECO:0007669"/>
    <property type="project" value="UniProtKB-KW"/>
</dbReference>
<dbReference type="AlphaFoldDB" id="A0A9N7PKF5"/>
<sequence>MDIKGIGITNRINSYNKISTNKVNNVANKVTKDRIEISKEAKALRDYGIDKSEFDREKKVSEIRTKLSNGTYNVDAKLTAKAMLDHMRGIK</sequence>
<dbReference type="RefSeq" id="WP_066676954.1">
    <property type="nucleotide sequence ID" value="NZ_CABMIZ010000021.1"/>
</dbReference>
<dbReference type="KEGG" id="csep:CP523_02715"/>
<dbReference type="Proteomes" id="UP001055437">
    <property type="component" value="Chromosome"/>
</dbReference>
<feature type="domain" description="Anti-sigma-28 factor FlgM C-terminal" evidence="7">
    <location>
        <begin position="33"/>
        <end position="85"/>
    </location>
</feature>
<reference evidence="8 10" key="1">
    <citation type="submission" date="2017-09" db="EMBL/GenBank/DDBJ databases">
        <authorList>
            <person name="Thomas P."/>
            <person name="Seyboldt C."/>
        </authorList>
    </citation>
    <scope>NUCLEOTIDE SEQUENCE [LARGE SCALE GENOMIC DNA]</scope>
    <source>
        <strain evidence="8 10">DSM 7534</strain>
    </source>
</reference>
<dbReference type="GO" id="GO:0045892">
    <property type="term" value="P:negative regulation of DNA-templated transcription"/>
    <property type="evidence" value="ECO:0007669"/>
    <property type="project" value="InterPro"/>
</dbReference>
<evidence type="ECO:0000256" key="3">
    <source>
        <dbReference type="ARBA" id="ARBA00022491"/>
    </source>
</evidence>
<comment type="similarity">
    <text evidence="1">Belongs to the FlgM family.</text>
</comment>
<dbReference type="EMBL" id="CP099799">
    <property type="protein sequence ID" value="USS00031.1"/>
    <property type="molecule type" value="Genomic_DNA"/>
</dbReference>
<keyword evidence="8" id="KW-0966">Cell projection</keyword>
<dbReference type="Pfam" id="PF04316">
    <property type="entry name" value="FlgM"/>
    <property type="match status" value="1"/>
</dbReference>
<evidence type="ECO:0000313" key="9">
    <source>
        <dbReference type="EMBL" id="USS00031.1"/>
    </source>
</evidence>
<evidence type="ECO:0000313" key="11">
    <source>
        <dbReference type="Proteomes" id="UP001055437"/>
    </source>
</evidence>
<dbReference type="InterPro" id="IPR031316">
    <property type="entry name" value="FlgM_C"/>
</dbReference>
<accession>A0A9N7PKF5</accession>
<evidence type="ECO:0000313" key="8">
    <source>
        <dbReference type="EMBL" id="AYE33451.1"/>
    </source>
</evidence>
<evidence type="ECO:0000256" key="4">
    <source>
        <dbReference type="ARBA" id="ARBA00022795"/>
    </source>
</evidence>
<evidence type="ECO:0000256" key="2">
    <source>
        <dbReference type="ARBA" id="ARBA00017823"/>
    </source>
</evidence>
<gene>
    <name evidence="8" type="primary">flgM</name>
    <name evidence="8" type="ORF">CP523_02715</name>
    <name evidence="9" type="ORF">NH397_11050</name>
</gene>
<keyword evidence="5" id="KW-0805">Transcription regulation</keyword>
<reference evidence="9" key="2">
    <citation type="submission" date="2022-06" db="EMBL/GenBank/DDBJ databases">
        <authorList>
            <person name="Holder M.E."/>
            <person name="Ajami N.J."/>
            <person name="Petrosino J.F."/>
        </authorList>
    </citation>
    <scope>NUCLEOTIDE SEQUENCE</scope>
    <source>
        <strain evidence="9">RMA 8861</strain>
    </source>
</reference>
<dbReference type="Proteomes" id="UP000280586">
    <property type="component" value="Chromosome"/>
</dbReference>
<dbReference type="NCBIfam" id="TIGR03824">
    <property type="entry name" value="FlgM_jcvi"/>
    <property type="match status" value="1"/>
</dbReference>
<dbReference type="EMBL" id="CP023671">
    <property type="protein sequence ID" value="AYE33451.1"/>
    <property type="molecule type" value="Genomic_DNA"/>
</dbReference>
<keyword evidence="3" id="KW-0678">Repressor</keyword>
<evidence type="ECO:0000256" key="1">
    <source>
        <dbReference type="ARBA" id="ARBA00005322"/>
    </source>
</evidence>
<evidence type="ECO:0000259" key="7">
    <source>
        <dbReference type="Pfam" id="PF04316"/>
    </source>
</evidence>
<protein>
    <recommendedName>
        <fullName evidence="2">Negative regulator of flagellin synthesis</fullName>
    </recommendedName>
</protein>
<dbReference type="GeneID" id="303559590"/>
<proteinExistence type="inferred from homology"/>
<keyword evidence="4" id="KW-1005">Bacterial flagellum biogenesis</keyword>
<dbReference type="InterPro" id="IPR007412">
    <property type="entry name" value="FlgM"/>
</dbReference>
<evidence type="ECO:0000313" key="10">
    <source>
        <dbReference type="Proteomes" id="UP000280586"/>
    </source>
</evidence>
<keyword evidence="6" id="KW-0804">Transcription</keyword>